<dbReference type="Pfam" id="PF00023">
    <property type="entry name" value="Ank"/>
    <property type="match status" value="1"/>
</dbReference>
<evidence type="ECO:0000259" key="8">
    <source>
        <dbReference type="Pfam" id="PF13962"/>
    </source>
</evidence>
<dbReference type="PANTHER" id="PTHR24186:SF38">
    <property type="entry name" value="ANKYRIN REPEAT FAMILY PROTEIN"/>
    <property type="match status" value="1"/>
</dbReference>
<feature type="domain" description="PGG" evidence="8">
    <location>
        <begin position="299"/>
        <end position="422"/>
    </location>
</feature>
<dbReference type="EMBL" id="OZ023703">
    <property type="protein sequence ID" value="CAK9870369.1"/>
    <property type="molecule type" value="Genomic_DNA"/>
</dbReference>
<name>A0ABP1B5J0_9BRYO</name>
<evidence type="ECO:0000313" key="10">
    <source>
        <dbReference type="Proteomes" id="UP001497522"/>
    </source>
</evidence>
<evidence type="ECO:0000256" key="7">
    <source>
        <dbReference type="SAM" id="Phobius"/>
    </source>
</evidence>
<evidence type="ECO:0000256" key="3">
    <source>
        <dbReference type="ARBA" id="ARBA00022737"/>
    </source>
</evidence>
<evidence type="ECO:0000256" key="6">
    <source>
        <dbReference type="ARBA" id="ARBA00023136"/>
    </source>
</evidence>
<evidence type="ECO:0000256" key="1">
    <source>
        <dbReference type="ARBA" id="ARBA00004141"/>
    </source>
</evidence>
<feature type="transmembrane region" description="Helical" evidence="7">
    <location>
        <begin position="359"/>
        <end position="378"/>
    </location>
</feature>
<evidence type="ECO:0000256" key="2">
    <source>
        <dbReference type="ARBA" id="ARBA00022692"/>
    </source>
</evidence>
<dbReference type="PANTHER" id="PTHR24186">
    <property type="entry name" value="PROTEIN PHOSPHATASE 1 REGULATORY SUBUNIT"/>
    <property type="match status" value="1"/>
</dbReference>
<proteinExistence type="predicted"/>
<keyword evidence="5" id="KW-0040">ANK repeat</keyword>
<keyword evidence="6 7" id="KW-0472">Membrane</keyword>
<comment type="subcellular location">
    <subcellularLocation>
        <location evidence="1">Membrane</location>
        <topology evidence="1">Multi-pass membrane protein</topology>
    </subcellularLocation>
</comment>
<feature type="transmembrane region" description="Helical" evidence="7">
    <location>
        <begin position="438"/>
        <end position="459"/>
    </location>
</feature>
<organism evidence="9 10">
    <name type="scientific">Sphagnum jensenii</name>
    <dbReference type="NCBI Taxonomy" id="128206"/>
    <lineage>
        <taxon>Eukaryota</taxon>
        <taxon>Viridiplantae</taxon>
        <taxon>Streptophyta</taxon>
        <taxon>Embryophyta</taxon>
        <taxon>Bryophyta</taxon>
        <taxon>Sphagnophytina</taxon>
        <taxon>Sphagnopsida</taxon>
        <taxon>Sphagnales</taxon>
        <taxon>Sphagnaceae</taxon>
        <taxon>Sphagnum</taxon>
    </lineage>
</organism>
<dbReference type="SUPFAM" id="SSF48403">
    <property type="entry name" value="Ankyrin repeat"/>
    <property type="match status" value="1"/>
</dbReference>
<accession>A0ABP1B5J0</accession>
<dbReference type="Gene3D" id="1.25.40.20">
    <property type="entry name" value="Ankyrin repeat-containing domain"/>
    <property type="match status" value="2"/>
</dbReference>
<dbReference type="Pfam" id="PF13962">
    <property type="entry name" value="PGG"/>
    <property type="match status" value="1"/>
</dbReference>
<sequence length="475" mass="53058">MAFRRMLAILPDDCVNTRDTAGRTVLHWAVAHEMTGAVKELLESGKARLDVRFHTAHIRDITAFHLFILHDHMLPRFYFDYLKDELERYFCNFFSILSPLVDHGVLSGPVEWAILMGRNKFVKQVMERKVCKELYPPKDNKLLALAAYYGNVEILQHSLQKDDVDKLNVVSALFWGPPLHLAVQAKPFRSGQPDSRTFDYWVHCNDFISIELLEKKLREKDPKEDSAMANTKTTMFGAVEGIEYSARQACANLLLQAAADILATDKNRRMADPGEYAPNEARIWWYELVAKETLNIKNDLNAAGTGTAVVATLVATASFVGPLQPPLNYVVMSSVTATVDVGVQVTEFMIRVFLVSNGLSFYLAITSIMLAIMPSLPIPKEGLVSGPCDDLKRSRRTISIAIGMLLASIISVLISFAASSLAVIPLQHRGLMAYSTSIGGLICCIGIFFFFLGFLRLICPQNTFIKKLYQKIGKL</sequence>
<dbReference type="InterPro" id="IPR002110">
    <property type="entry name" value="Ankyrin_rpt"/>
</dbReference>
<reference evidence="9 10" key="1">
    <citation type="submission" date="2024-03" db="EMBL/GenBank/DDBJ databases">
        <authorList>
            <consortium name="ELIXIR-Norway"/>
            <consortium name="Elixir Norway"/>
        </authorList>
    </citation>
    <scope>NUCLEOTIDE SEQUENCE [LARGE SCALE GENOMIC DNA]</scope>
</reference>
<protein>
    <recommendedName>
        <fullName evidence="8">PGG domain-containing protein</fullName>
    </recommendedName>
</protein>
<dbReference type="InterPro" id="IPR026961">
    <property type="entry name" value="PGG_dom"/>
</dbReference>
<dbReference type="Proteomes" id="UP001497522">
    <property type="component" value="Chromosome 2"/>
</dbReference>
<feature type="transmembrane region" description="Helical" evidence="7">
    <location>
        <begin position="398"/>
        <end position="418"/>
    </location>
</feature>
<evidence type="ECO:0000256" key="4">
    <source>
        <dbReference type="ARBA" id="ARBA00022989"/>
    </source>
</evidence>
<evidence type="ECO:0000256" key="5">
    <source>
        <dbReference type="ARBA" id="ARBA00023043"/>
    </source>
</evidence>
<keyword evidence="3" id="KW-0677">Repeat</keyword>
<keyword evidence="10" id="KW-1185">Reference proteome</keyword>
<dbReference type="InterPro" id="IPR036770">
    <property type="entry name" value="Ankyrin_rpt-contain_sf"/>
</dbReference>
<keyword evidence="2 7" id="KW-0812">Transmembrane</keyword>
<keyword evidence="4 7" id="KW-1133">Transmembrane helix</keyword>
<evidence type="ECO:0000313" key="9">
    <source>
        <dbReference type="EMBL" id="CAK9870369.1"/>
    </source>
</evidence>
<gene>
    <name evidence="9" type="ORF">CSSPJE1EN2_LOCUS13037</name>
</gene>